<sequence>MWRACVATSVWTTDTCVWLALSSEAMNRFLVLELSPYTSFLDRRVSSSLLDAGTETLIQGRQRQNGATDWLLRFRLCVMGDLNPQPAD</sequence>
<dbReference type="HOGENOM" id="CLU_2462210_0_0_11"/>
<organism evidence="1 2">
    <name type="scientific">Schaalia turicensis ACS-279-V-Col4</name>
    <dbReference type="NCBI Taxonomy" id="883077"/>
    <lineage>
        <taxon>Bacteria</taxon>
        <taxon>Bacillati</taxon>
        <taxon>Actinomycetota</taxon>
        <taxon>Actinomycetes</taxon>
        <taxon>Actinomycetales</taxon>
        <taxon>Actinomycetaceae</taxon>
        <taxon>Schaalia</taxon>
    </lineage>
</organism>
<dbReference type="Proteomes" id="UP000003994">
    <property type="component" value="Unassembled WGS sequence"/>
</dbReference>
<name>K0Z2P2_9ACTO</name>
<evidence type="ECO:0000313" key="2">
    <source>
        <dbReference type="Proteomes" id="UP000003994"/>
    </source>
</evidence>
<proteinExistence type="predicted"/>
<dbReference type="STRING" id="883077.HMPREF9241_01034"/>
<dbReference type="EMBL" id="AGWQ01000006">
    <property type="protein sequence ID" value="EJZ86409.1"/>
    <property type="molecule type" value="Genomic_DNA"/>
</dbReference>
<accession>K0Z2P2</accession>
<gene>
    <name evidence="1" type="ORF">HMPREF9241_01034</name>
</gene>
<dbReference type="AlphaFoldDB" id="K0Z2P2"/>
<reference evidence="1 2" key="1">
    <citation type="submission" date="2012-07" db="EMBL/GenBank/DDBJ databases">
        <title>The Genome Sequence of Actinomyces turicensis ACS-279-V-COL4.</title>
        <authorList>
            <consortium name="The Broad Institute Genome Sequencing Platform"/>
            <person name="Earl A."/>
            <person name="Ward D."/>
            <person name="Feldgarden M."/>
            <person name="Gevers D."/>
            <person name="Saerens B."/>
            <person name="Vaneechoutte M."/>
            <person name="Walker B."/>
            <person name="Young S.K."/>
            <person name="Zeng Q."/>
            <person name="Gargeya S."/>
            <person name="Fitzgerald M."/>
            <person name="Haas B."/>
            <person name="Abouelleil A."/>
            <person name="Alvarado L."/>
            <person name="Arachchi H.M."/>
            <person name="Berlin A."/>
            <person name="Chapman S.B."/>
            <person name="Goldberg J."/>
            <person name="Griggs A."/>
            <person name="Gujja S."/>
            <person name="Hansen M."/>
            <person name="Howarth C."/>
            <person name="Imamovic A."/>
            <person name="Larimer J."/>
            <person name="McCowen C."/>
            <person name="Montmayeur A."/>
            <person name="Murphy C."/>
            <person name="Neiman D."/>
            <person name="Pearson M."/>
            <person name="Priest M."/>
            <person name="Roberts A."/>
            <person name="Saif S."/>
            <person name="Shea T."/>
            <person name="Sisk P."/>
            <person name="Sykes S."/>
            <person name="Wortman J."/>
            <person name="Nusbaum C."/>
            <person name="Birren B."/>
        </authorList>
    </citation>
    <scope>NUCLEOTIDE SEQUENCE [LARGE SCALE GENOMIC DNA]</scope>
    <source>
        <strain evidence="1 2">ACS-279-V-Col4</strain>
    </source>
</reference>
<protein>
    <submittedName>
        <fullName evidence="1">Uncharacterized protein</fullName>
    </submittedName>
</protein>
<comment type="caution">
    <text evidence="1">The sequence shown here is derived from an EMBL/GenBank/DDBJ whole genome shotgun (WGS) entry which is preliminary data.</text>
</comment>
<evidence type="ECO:0000313" key="1">
    <source>
        <dbReference type="EMBL" id="EJZ86409.1"/>
    </source>
</evidence>
<keyword evidence="2" id="KW-1185">Reference proteome</keyword>